<reference evidence="2" key="1">
    <citation type="submission" date="2021-05" db="EMBL/GenBank/DDBJ databases">
        <authorList>
            <person name="Alioto T."/>
            <person name="Alioto T."/>
            <person name="Gomez Garrido J."/>
        </authorList>
    </citation>
    <scope>NUCLEOTIDE SEQUENCE</scope>
</reference>
<accession>A0A8D8AZZ6</accession>
<evidence type="ECO:0000256" key="1">
    <source>
        <dbReference type="SAM" id="MobiDB-lite"/>
    </source>
</evidence>
<sequence length="114" mass="12387">MPESEPPNLQPTNCEEEAQCILNAVRDSDKPSGFPFFAVHRLPNSPRPSRTGRSNSSRRSTRASRSTSCPSWAGAPSARCSCAGTRPAGSSWPPKSYPARRKRNAPTRCGRSTL</sequence>
<proteinExistence type="predicted"/>
<evidence type="ECO:0000313" key="2">
    <source>
        <dbReference type="EMBL" id="CAG6466508.1"/>
    </source>
</evidence>
<dbReference type="AlphaFoldDB" id="A0A8D8AZZ6"/>
<dbReference type="EMBL" id="HBUE01056062">
    <property type="protein sequence ID" value="CAG6466508.1"/>
    <property type="molecule type" value="Transcribed_RNA"/>
</dbReference>
<organism evidence="2">
    <name type="scientific">Culex pipiens</name>
    <name type="common">House mosquito</name>
    <dbReference type="NCBI Taxonomy" id="7175"/>
    <lineage>
        <taxon>Eukaryota</taxon>
        <taxon>Metazoa</taxon>
        <taxon>Ecdysozoa</taxon>
        <taxon>Arthropoda</taxon>
        <taxon>Hexapoda</taxon>
        <taxon>Insecta</taxon>
        <taxon>Pterygota</taxon>
        <taxon>Neoptera</taxon>
        <taxon>Endopterygota</taxon>
        <taxon>Diptera</taxon>
        <taxon>Nematocera</taxon>
        <taxon>Culicoidea</taxon>
        <taxon>Culicidae</taxon>
        <taxon>Culicinae</taxon>
        <taxon>Culicini</taxon>
        <taxon>Culex</taxon>
        <taxon>Culex</taxon>
    </lineage>
</organism>
<protein>
    <submittedName>
        <fullName evidence="2">(northern house mosquito) hypothetical protein</fullName>
    </submittedName>
</protein>
<feature type="region of interest" description="Disordered" evidence="1">
    <location>
        <begin position="31"/>
        <end position="114"/>
    </location>
</feature>
<name>A0A8D8AZZ6_CULPI</name>
<feature type="compositionally biased region" description="Low complexity" evidence="1">
    <location>
        <begin position="47"/>
        <end position="71"/>
    </location>
</feature>